<name>A0ACB8WRV1_9TELE</name>
<evidence type="ECO:0000313" key="1">
    <source>
        <dbReference type="EMBL" id="KAI3370547.1"/>
    </source>
</evidence>
<dbReference type="EMBL" id="CM041537">
    <property type="protein sequence ID" value="KAI3370547.1"/>
    <property type="molecule type" value="Genomic_DNA"/>
</dbReference>
<feature type="non-terminal residue" evidence="1">
    <location>
        <position position="1"/>
    </location>
</feature>
<reference evidence="1" key="1">
    <citation type="submission" date="2022-04" db="EMBL/GenBank/DDBJ databases">
        <title>Jade perch genome.</title>
        <authorList>
            <person name="Chao B."/>
        </authorList>
    </citation>
    <scope>NUCLEOTIDE SEQUENCE</scope>
    <source>
        <strain evidence="1">CB-2022</strain>
    </source>
</reference>
<gene>
    <name evidence="1" type="ORF">L3Q82_025310</name>
</gene>
<evidence type="ECO:0000313" key="2">
    <source>
        <dbReference type="Proteomes" id="UP000831701"/>
    </source>
</evidence>
<comment type="caution">
    <text evidence="1">The sequence shown here is derived from an EMBL/GenBank/DDBJ whole genome shotgun (WGS) entry which is preliminary data.</text>
</comment>
<protein>
    <submittedName>
        <fullName evidence="1">Uncharacterized protein</fullName>
    </submittedName>
</protein>
<dbReference type="Proteomes" id="UP000831701">
    <property type="component" value="Chromosome 7"/>
</dbReference>
<accession>A0ACB8WRV1</accession>
<organism evidence="1 2">
    <name type="scientific">Scortum barcoo</name>
    <name type="common">barcoo grunter</name>
    <dbReference type="NCBI Taxonomy" id="214431"/>
    <lineage>
        <taxon>Eukaryota</taxon>
        <taxon>Metazoa</taxon>
        <taxon>Chordata</taxon>
        <taxon>Craniata</taxon>
        <taxon>Vertebrata</taxon>
        <taxon>Euteleostomi</taxon>
        <taxon>Actinopterygii</taxon>
        <taxon>Neopterygii</taxon>
        <taxon>Teleostei</taxon>
        <taxon>Neoteleostei</taxon>
        <taxon>Acanthomorphata</taxon>
        <taxon>Eupercaria</taxon>
        <taxon>Centrarchiformes</taxon>
        <taxon>Terapontoidei</taxon>
        <taxon>Terapontidae</taxon>
        <taxon>Scortum</taxon>
    </lineage>
</organism>
<proteinExistence type="predicted"/>
<sequence>FTDRANMSVDDAVNTAQDPVCGLAFNTIILALLQDELSQLNVPDSSCRWVTDFQSERRLSDWWPGAVINLQLNALKTLDMTVDNRQDYSDSDLVWASSSNTRTEER</sequence>
<keyword evidence="2" id="KW-1185">Reference proteome</keyword>